<dbReference type="SMART" id="SM00448">
    <property type="entry name" value="REC"/>
    <property type="match status" value="1"/>
</dbReference>
<dbReference type="PROSITE" id="PS50110">
    <property type="entry name" value="RESPONSE_REGULATORY"/>
    <property type="match status" value="1"/>
</dbReference>
<dbReference type="InterPro" id="IPR011006">
    <property type="entry name" value="CheY-like_superfamily"/>
</dbReference>
<proteinExistence type="predicted"/>
<accession>A0A1I1EPD3</accession>
<dbReference type="GO" id="GO:0000160">
    <property type="term" value="P:phosphorelay signal transduction system"/>
    <property type="evidence" value="ECO:0007669"/>
    <property type="project" value="InterPro"/>
</dbReference>
<dbReference type="EMBL" id="FOLD01000002">
    <property type="protein sequence ID" value="SFB88877.1"/>
    <property type="molecule type" value="Genomic_DNA"/>
</dbReference>
<feature type="domain" description="Response regulatory" evidence="2">
    <location>
        <begin position="8"/>
        <end position="131"/>
    </location>
</feature>
<dbReference type="Gene3D" id="3.40.50.2300">
    <property type="match status" value="1"/>
</dbReference>
<evidence type="ECO:0000313" key="4">
    <source>
        <dbReference type="Proteomes" id="UP000198639"/>
    </source>
</evidence>
<sequence length="140" mass="15148">MHSAESFKVLLVEPSNLLRRTVSLTVRGLGTAEITEAATYQTAQQVCERRGFDGVVVAVEWPQPVNESRGLTLIQQIRMGQSASAAAIPIAVLVESCNAELLGVLRSCGVSRILIKPFRVRDVIDTIDSMRELAGVATAR</sequence>
<gene>
    <name evidence="3" type="ORF">SAMN05216204_102193</name>
</gene>
<organism evidence="3 4">
    <name type="scientific">Massilia yuzhufengensis</name>
    <dbReference type="NCBI Taxonomy" id="1164594"/>
    <lineage>
        <taxon>Bacteria</taxon>
        <taxon>Pseudomonadati</taxon>
        <taxon>Pseudomonadota</taxon>
        <taxon>Betaproteobacteria</taxon>
        <taxon>Burkholderiales</taxon>
        <taxon>Oxalobacteraceae</taxon>
        <taxon>Telluria group</taxon>
        <taxon>Massilia</taxon>
    </lineage>
</organism>
<evidence type="ECO:0000313" key="3">
    <source>
        <dbReference type="EMBL" id="SFB88877.1"/>
    </source>
</evidence>
<evidence type="ECO:0000259" key="2">
    <source>
        <dbReference type="PROSITE" id="PS50110"/>
    </source>
</evidence>
<protein>
    <submittedName>
        <fullName evidence="3">CheY chemotaxis protein or a CheY-like REC (Receiver) domain</fullName>
    </submittedName>
</protein>
<dbReference type="Proteomes" id="UP000198639">
    <property type="component" value="Unassembled WGS sequence"/>
</dbReference>
<comment type="caution">
    <text evidence="1">Lacks conserved residue(s) required for the propagation of feature annotation.</text>
</comment>
<dbReference type="RefSeq" id="WP_091870819.1">
    <property type="nucleotide sequence ID" value="NZ_FOLD01000002.1"/>
</dbReference>
<dbReference type="SUPFAM" id="SSF52172">
    <property type="entry name" value="CheY-like"/>
    <property type="match status" value="1"/>
</dbReference>
<dbReference type="InterPro" id="IPR001789">
    <property type="entry name" value="Sig_transdc_resp-reg_receiver"/>
</dbReference>
<dbReference type="STRING" id="1164594.SAMN05216204_102193"/>
<name>A0A1I1EPD3_9BURK</name>
<evidence type="ECO:0000256" key="1">
    <source>
        <dbReference type="PROSITE-ProRule" id="PRU00169"/>
    </source>
</evidence>
<reference evidence="4" key="1">
    <citation type="submission" date="2016-10" db="EMBL/GenBank/DDBJ databases">
        <authorList>
            <person name="Varghese N."/>
            <person name="Submissions S."/>
        </authorList>
    </citation>
    <scope>NUCLEOTIDE SEQUENCE [LARGE SCALE GENOMIC DNA]</scope>
    <source>
        <strain evidence="4">CGMCC 1.12041</strain>
    </source>
</reference>
<dbReference type="OrthoDB" id="8905968at2"/>
<keyword evidence="4" id="KW-1185">Reference proteome</keyword>
<dbReference type="AlphaFoldDB" id="A0A1I1EPD3"/>